<protein>
    <submittedName>
        <fullName evidence="3">B-type lectin plumieribetin-like isoform X1</fullName>
    </submittedName>
</protein>
<evidence type="ECO:0000259" key="1">
    <source>
        <dbReference type="PROSITE" id="PS50927"/>
    </source>
</evidence>
<dbReference type="OrthoDB" id="1884773at2759"/>
<dbReference type="SUPFAM" id="SSF51110">
    <property type="entry name" value="alpha-D-mannose-specific plant lectins"/>
    <property type="match status" value="1"/>
</dbReference>
<dbReference type="Gene3D" id="2.90.10.10">
    <property type="entry name" value="Bulb-type lectin domain"/>
    <property type="match status" value="2"/>
</dbReference>
<name>A0A9W2XRT0_BETSP</name>
<dbReference type="AlphaFoldDB" id="A0A9W2XRT0"/>
<gene>
    <name evidence="3" type="primary">LOC114853341</name>
</gene>
<sequence length="142" mass="16225">MNLTNFTPLCLCLQTDFSGKIKTVRNMSKNAIYKNHELRNGDFLESNNGKFRAFFQDDGNFVIYTWKPTWASDTDKTDATRLILQEDCNLVMYNKDHKPRWQSNSSSQGCTSCRLQLNDDGNLVLSKDGIPLWTSANSKGMK</sequence>
<dbReference type="SMART" id="SM00108">
    <property type="entry name" value="B_lectin"/>
    <property type="match status" value="1"/>
</dbReference>
<evidence type="ECO:0000313" key="3">
    <source>
        <dbReference type="RefSeq" id="XP_055364372.1"/>
    </source>
</evidence>
<dbReference type="Pfam" id="PF01453">
    <property type="entry name" value="B_lectin"/>
    <property type="match status" value="1"/>
</dbReference>
<dbReference type="PROSITE" id="PS50927">
    <property type="entry name" value="BULB_LECTIN"/>
    <property type="match status" value="1"/>
</dbReference>
<dbReference type="GeneID" id="114853341"/>
<dbReference type="Proteomes" id="UP000515150">
    <property type="component" value="Chromosome 4"/>
</dbReference>
<organism evidence="2 3">
    <name type="scientific">Betta splendens</name>
    <name type="common">Siamese fighting fish</name>
    <dbReference type="NCBI Taxonomy" id="158456"/>
    <lineage>
        <taxon>Eukaryota</taxon>
        <taxon>Metazoa</taxon>
        <taxon>Chordata</taxon>
        <taxon>Craniata</taxon>
        <taxon>Vertebrata</taxon>
        <taxon>Euteleostomi</taxon>
        <taxon>Actinopterygii</taxon>
        <taxon>Neopterygii</taxon>
        <taxon>Teleostei</taxon>
        <taxon>Neoteleostei</taxon>
        <taxon>Acanthomorphata</taxon>
        <taxon>Anabantaria</taxon>
        <taxon>Anabantiformes</taxon>
        <taxon>Anabantoidei</taxon>
        <taxon>Osphronemidae</taxon>
        <taxon>Betta</taxon>
    </lineage>
</organism>
<evidence type="ECO:0000313" key="2">
    <source>
        <dbReference type="Proteomes" id="UP000515150"/>
    </source>
</evidence>
<keyword evidence="2" id="KW-1185">Reference proteome</keyword>
<proteinExistence type="predicted"/>
<reference evidence="3" key="1">
    <citation type="submission" date="2025-08" db="UniProtKB">
        <authorList>
            <consortium name="RefSeq"/>
        </authorList>
    </citation>
    <scope>IDENTIFICATION</scope>
</reference>
<dbReference type="InterPro" id="IPR001480">
    <property type="entry name" value="Bulb-type_lectin_dom"/>
</dbReference>
<dbReference type="InterPro" id="IPR036426">
    <property type="entry name" value="Bulb-type_lectin_dom_sf"/>
</dbReference>
<accession>A0A9W2XRT0</accession>
<dbReference type="RefSeq" id="XP_055364372.1">
    <property type="nucleotide sequence ID" value="XM_055508397.1"/>
</dbReference>
<feature type="domain" description="Bulb-type lectin" evidence="1">
    <location>
        <begin position="29"/>
        <end position="138"/>
    </location>
</feature>